<sequence length="218" mass="24641">MDPPSLPKENMNNGKFRKLSPFSLKRNGCVRKKPTPPPLPPRQHGSVKKGNLPQLPLKHYRYDRNGHKIIIRSESKFYYTVKSYTIGGMKFYECNHITFNNQIEAKQYCQIINNQNGLKNGKNLWEYTPIIGNSRKSISRSSSDLTHTKYSTSENNDSLLRRKSSSGSGNSLSESSRSSSIQSLTESNSNFSLKRHSISKSIGGSLRRRNSLSISRGV</sequence>
<proteinExistence type="predicted"/>
<name>A0A0N5B1X2_STREA</name>
<feature type="region of interest" description="Disordered" evidence="1">
    <location>
        <begin position="1"/>
        <end position="54"/>
    </location>
</feature>
<organism evidence="2 3">
    <name type="scientific">Strongyloides papillosus</name>
    <name type="common">Intestinal threadworm</name>
    <dbReference type="NCBI Taxonomy" id="174720"/>
    <lineage>
        <taxon>Eukaryota</taxon>
        <taxon>Metazoa</taxon>
        <taxon>Ecdysozoa</taxon>
        <taxon>Nematoda</taxon>
        <taxon>Chromadorea</taxon>
        <taxon>Rhabditida</taxon>
        <taxon>Tylenchina</taxon>
        <taxon>Panagrolaimomorpha</taxon>
        <taxon>Strongyloidoidea</taxon>
        <taxon>Strongyloididae</taxon>
        <taxon>Strongyloides</taxon>
    </lineage>
</organism>
<feature type="compositionally biased region" description="Low complexity" evidence="1">
    <location>
        <begin position="165"/>
        <end position="186"/>
    </location>
</feature>
<evidence type="ECO:0000313" key="2">
    <source>
        <dbReference type="Proteomes" id="UP000046392"/>
    </source>
</evidence>
<accession>A0A0N5B1X2</accession>
<evidence type="ECO:0000313" key="3">
    <source>
        <dbReference type="WBParaSite" id="SPAL_0000007300.1"/>
    </source>
</evidence>
<dbReference type="Proteomes" id="UP000046392">
    <property type="component" value="Unplaced"/>
</dbReference>
<reference evidence="3" key="1">
    <citation type="submission" date="2017-02" db="UniProtKB">
        <authorList>
            <consortium name="WormBaseParasite"/>
        </authorList>
    </citation>
    <scope>IDENTIFICATION</scope>
</reference>
<keyword evidence="2" id="KW-1185">Reference proteome</keyword>
<feature type="compositionally biased region" description="Polar residues" evidence="1">
    <location>
        <begin position="144"/>
        <end position="157"/>
    </location>
</feature>
<protein>
    <submittedName>
        <fullName evidence="3">SRCR domain-containing protein</fullName>
    </submittedName>
</protein>
<evidence type="ECO:0000256" key="1">
    <source>
        <dbReference type="SAM" id="MobiDB-lite"/>
    </source>
</evidence>
<dbReference type="AlphaFoldDB" id="A0A0N5B1X2"/>
<feature type="region of interest" description="Disordered" evidence="1">
    <location>
        <begin position="136"/>
        <end position="186"/>
    </location>
</feature>
<dbReference type="WBParaSite" id="SPAL_0000007300.1">
    <property type="protein sequence ID" value="SPAL_0000007300.1"/>
    <property type="gene ID" value="SPAL_0000007300"/>
</dbReference>